<feature type="domain" description="ABC transporter" evidence="8">
    <location>
        <begin position="361"/>
        <end position="607"/>
    </location>
</feature>
<reference evidence="9 10" key="1">
    <citation type="submission" date="2024-06" db="EMBL/GenBank/DDBJ databases">
        <authorList>
            <person name="Bataeva Y.V."/>
            <person name="Grigorian L.N."/>
            <person name="Solomentsev V.I."/>
        </authorList>
    </citation>
    <scope>NUCLEOTIDE SEQUENCE [LARGE SCALE GENOMIC DNA]</scope>
    <source>
        <strain evidence="10">SCPM-O-B-12605 (RCAM04882)</strain>
    </source>
</reference>
<dbReference type="InterPro" id="IPR003439">
    <property type="entry name" value="ABC_transporter-like_ATP-bd"/>
</dbReference>
<protein>
    <submittedName>
        <fullName evidence="9">ABC transporter ATP-binding protein</fullName>
    </submittedName>
</protein>
<dbReference type="SMART" id="SM00382">
    <property type="entry name" value="AAA"/>
    <property type="match status" value="1"/>
</dbReference>
<dbReference type="InterPro" id="IPR027417">
    <property type="entry name" value="P-loop_NTPase"/>
</dbReference>
<organism evidence="9 10">
    <name type="scientific">Nocardiopsis tropica</name>
    <dbReference type="NCBI Taxonomy" id="109330"/>
    <lineage>
        <taxon>Bacteria</taxon>
        <taxon>Bacillati</taxon>
        <taxon>Actinomycetota</taxon>
        <taxon>Actinomycetes</taxon>
        <taxon>Streptosporangiales</taxon>
        <taxon>Nocardiopsidaceae</taxon>
        <taxon>Nocardiopsis</taxon>
    </lineage>
</organism>
<comment type="subcellular location">
    <subcellularLocation>
        <location evidence="1">Cell membrane</location>
        <topology evidence="1">Multi-pass membrane protein</topology>
    </subcellularLocation>
</comment>
<keyword evidence="2 7" id="KW-0812">Transmembrane</keyword>
<dbReference type="RefSeq" id="WP_352983076.1">
    <property type="nucleotide sequence ID" value="NZ_JBEQNA010000005.1"/>
</dbReference>
<dbReference type="InterPro" id="IPR036640">
    <property type="entry name" value="ABC1_TM_sf"/>
</dbReference>
<dbReference type="Gene3D" id="1.20.1560.10">
    <property type="entry name" value="ABC transporter type 1, transmembrane domain"/>
    <property type="match status" value="1"/>
</dbReference>
<evidence type="ECO:0000256" key="5">
    <source>
        <dbReference type="ARBA" id="ARBA00022989"/>
    </source>
</evidence>
<dbReference type="Gene3D" id="3.40.50.300">
    <property type="entry name" value="P-loop containing nucleotide triphosphate hydrolases"/>
    <property type="match status" value="1"/>
</dbReference>
<keyword evidence="6 7" id="KW-0472">Membrane</keyword>
<feature type="transmembrane region" description="Helical" evidence="7">
    <location>
        <begin position="157"/>
        <end position="183"/>
    </location>
</feature>
<dbReference type="PROSITE" id="PS00211">
    <property type="entry name" value="ABC_TRANSPORTER_1"/>
    <property type="match status" value="1"/>
</dbReference>
<dbReference type="PANTHER" id="PTHR24221:SF654">
    <property type="entry name" value="ATP-BINDING CASSETTE SUB-FAMILY B MEMBER 6"/>
    <property type="match status" value="1"/>
</dbReference>
<evidence type="ECO:0000256" key="7">
    <source>
        <dbReference type="SAM" id="Phobius"/>
    </source>
</evidence>
<evidence type="ECO:0000313" key="10">
    <source>
        <dbReference type="Proteomes" id="UP001432401"/>
    </source>
</evidence>
<dbReference type="GO" id="GO:0005524">
    <property type="term" value="F:ATP binding"/>
    <property type="evidence" value="ECO:0007669"/>
    <property type="project" value="UniProtKB-KW"/>
</dbReference>
<evidence type="ECO:0000256" key="6">
    <source>
        <dbReference type="ARBA" id="ARBA00023136"/>
    </source>
</evidence>
<dbReference type="EMBL" id="JBEQNB010000004">
    <property type="protein sequence ID" value="MES0833710.1"/>
    <property type="molecule type" value="Genomic_DNA"/>
</dbReference>
<sequence length="627" mass="67503">MGAELRQIAGLLPQGGPGPVLAVIVCNVLLGALPVLFVVGTSVMLGLIPAAAEAGTGSAQWSAVVLAFVLASVAFTAHQALAPAQRTLGDHLARRIDGRLFDRIITASLRGSGLAALENQHLIERLGEAKQDLELGMDSPGRACAGALHLISRGVQLLGYLLVIGIGFSWTAGVGVVAAVLMFRYGLRSGLRKYSESWERLTKERREARYLRQLAMGAAAGKEIRTFGLVEWLRDRHRAVYLRWLAPTWAERRRLLLWPYLRYTALGLGITMGVLVAVASAGAGGASLTSLALVTQAVLNCLRLGEFYPESDMQTLHGMRAYRALTEFEQGAEALRRAREPVAAGGTAGSGAADPTPRQEIRFSHVSFRYPGGKHQVFDELDLSIPAGMCTAIVGSNGAGKTTLIKLLTRLYEPDEGTITIDGVDLASFPLDAWRSRTAVVFQDFNRYETSAADNIGFGDVRHGDVAGDRDEIRGAAKDAGILDTIEVLPDGLDTPLAKHMARGVDLSGGQWQRLALARALFRLRHNGGVLVLDEPTASLDARAEARFFEEFVRPANGATTLLISHRFSTVRHADHIVVLSDGRVTEAGSHDELVRADGKYARMFRLQAARFTTATSSSTDESEGHG</sequence>
<comment type="caution">
    <text evidence="9">The sequence shown here is derived from an EMBL/GenBank/DDBJ whole genome shotgun (WGS) entry which is preliminary data.</text>
</comment>
<dbReference type="InterPro" id="IPR017871">
    <property type="entry name" value="ABC_transporter-like_CS"/>
</dbReference>
<dbReference type="InterPro" id="IPR039421">
    <property type="entry name" value="Type_1_exporter"/>
</dbReference>
<keyword evidence="10" id="KW-1185">Reference proteome</keyword>
<keyword evidence="5 7" id="KW-1133">Transmembrane helix</keyword>
<dbReference type="PROSITE" id="PS50893">
    <property type="entry name" value="ABC_TRANSPORTER_2"/>
    <property type="match status" value="1"/>
</dbReference>
<dbReference type="Proteomes" id="UP001432401">
    <property type="component" value="Unassembled WGS sequence"/>
</dbReference>
<evidence type="ECO:0000259" key="8">
    <source>
        <dbReference type="PROSITE" id="PS50893"/>
    </source>
</evidence>
<dbReference type="Pfam" id="PF00005">
    <property type="entry name" value="ABC_tran"/>
    <property type="match status" value="1"/>
</dbReference>
<feature type="transmembrane region" description="Helical" evidence="7">
    <location>
        <begin position="60"/>
        <end position="81"/>
    </location>
</feature>
<dbReference type="InterPro" id="IPR003593">
    <property type="entry name" value="AAA+_ATPase"/>
</dbReference>
<dbReference type="SUPFAM" id="SSF52540">
    <property type="entry name" value="P-loop containing nucleoside triphosphate hydrolases"/>
    <property type="match status" value="1"/>
</dbReference>
<name>A0ABV1ZRG8_9ACTN</name>
<dbReference type="PANTHER" id="PTHR24221">
    <property type="entry name" value="ATP-BINDING CASSETTE SUB-FAMILY B"/>
    <property type="match status" value="1"/>
</dbReference>
<evidence type="ECO:0000256" key="1">
    <source>
        <dbReference type="ARBA" id="ARBA00004651"/>
    </source>
</evidence>
<keyword evidence="4 9" id="KW-0067">ATP-binding</keyword>
<gene>
    <name evidence="9" type="ORF">ABUK86_07985</name>
</gene>
<evidence type="ECO:0000256" key="2">
    <source>
        <dbReference type="ARBA" id="ARBA00022692"/>
    </source>
</evidence>
<feature type="transmembrane region" description="Helical" evidence="7">
    <location>
        <begin position="260"/>
        <end position="283"/>
    </location>
</feature>
<evidence type="ECO:0000313" key="9">
    <source>
        <dbReference type="EMBL" id="MES0833710.1"/>
    </source>
</evidence>
<accession>A0ABV1ZRG8</accession>
<keyword evidence="3" id="KW-0547">Nucleotide-binding</keyword>
<evidence type="ECO:0000256" key="4">
    <source>
        <dbReference type="ARBA" id="ARBA00022840"/>
    </source>
</evidence>
<proteinExistence type="predicted"/>
<evidence type="ECO:0000256" key="3">
    <source>
        <dbReference type="ARBA" id="ARBA00022741"/>
    </source>
</evidence>
<feature type="transmembrane region" description="Helical" evidence="7">
    <location>
        <begin position="20"/>
        <end position="48"/>
    </location>
</feature>